<accession>A0A9D1JI45</accession>
<dbReference type="Gene3D" id="1.10.10.60">
    <property type="entry name" value="Homeodomain-like"/>
    <property type="match status" value="1"/>
</dbReference>
<comment type="caution">
    <text evidence="5">The sequence shown here is derived from an EMBL/GenBank/DDBJ whole genome shotgun (WGS) entry which is preliminary data.</text>
</comment>
<evidence type="ECO:0000313" key="5">
    <source>
        <dbReference type="EMBL" id="HIS24913.1"/>
    </source>
</evidence>
<proteinExistence type="predicted"/>
<dbReference type="EMBL" id="DVIR01000056">
    <property type="protein sequence ID" value="HIS24913.1"/>
    <property type="molecule type" value="Genomic_DNA"/>
</dbReference>
<dbReference type="PROSITE" id="PS01124">
    <property type="entry name" value="HTH_ARAC_FAMILY_2"/>
    <property type="match status" value="1"/>
</dbReference>
<dbReference type="PRINTS" id="PR00032">
    <property type="entry name" value="HTHARAC"/>
</dbReference>
<dbReference type="PROSITE" id="PS00041">
    <property type="entry name" value="HTH_ARAC_FAMILY_1"/>
    <property type="match status" value="1"/>
</dbReference>
<dbReference type="PANTHER" id="PTHR47893">
    <property type="entry name" value="REGULATORY PROTEIN PCHR"/>
    <property type="match status" value="1"/>
</dbReference>
<reference evidence="5" key="2">
    <citation type="journal article" date="2021" name="PeerJ">
        <title>Extensive microbial diversity within the chicken gut microbiome revealed by metagenomics and culture.</title>
        <authorList>
            <person name="Gilroy R."/>
            <person name="Ravi A."/>
            <person name="Getino M."/>
            <person name="Pursley I."/>
            <person name="Horton D.L."/>
            <person name="Alikhan N.F."/>
            <person name="Baker D."/>
            <person name="Gharbi K."/>
            <person name="Hall N."/>
            <person name="Watson M."/>
            <person name="Adriaenssens E.M."/>
            <person name="Foster-Nyarko E."/>
            <person name="Jarju S."/>
            <person name="Secka A."/>
            <person name="Antonio M."/>
            <person name="Oren A."/>
            <person name="Chaudhuri R.R."/>
            <person name="La Ragione R."/>
            <person name="Hildebrand F."/>
            <person name="Pallen M.J."/>
        </authorList>
    </citation>
    <scope>NUCLEOTIDE SEQUENCE</scope>
    <source>
        <strain evidence="5">CHK157-1446</strain>
    </source>
</reference>
<evidence type="ECO:0000259" key="4">
    <source>
        <dbReference type="PROSITE" id="PS01124"/>
    </source>
</evidence>
<dbReference type="GO" id="GO:0003700">
    <property type="term" value="F:DNA-binding transcription factor activity"/>
    <property type="evidence" value="ECO:0007669"/>
    <property type="project" value="InterPro"/>
</dbReference>
<dbReference type="InterPro" id="IPR053142">
    <property type="entry name" value="PchR_regulatory_protein"/>
</dbReference>
<dbReference type="Pfam" id="PF12833">
    <property type="entry name" value="HTH_18"/>
    <property type="match status" value="1"/>
</dbReference>
<dbReference type="AlphaFoldDB" id="A0A9D1JI45"/>
<keyword evidence="1" id="KW-0805">Transcription regulation</keyword>
<evidence type="ECO:0000256" key="1">
    <source>
        <dbReference type="ARBA" id="ARBA00023015"/>
    </source>
</evidence>
<protein>
    <submittedName>
        <fullName evidence="5">Helix-turn-helix transcriptional regulator</fullName>
    </submittedName>
</protein>
<gene>
    <name evidence="5" type="ORF">IAD01_05870</name>
</gene>
<feature type="domain" description="HTH araC/xylS-type" evidence="4">
    <location>
        <begin position="204"/>
        <end position="302"/>
    </location>
</feature>
<dbReference type="InterPro" id="IPR009057">
    <property type="entry name" value="Homeodomain-like_sf"/>
</dbReference>
<keyword evidence="3" id="KW-0804">Transcription</keyword>
<sequence length="313" mass="34410">MSEYKNNHIHKDGKGAPDAAKPPAVLSLFKCAALHISDDKGGNEYSLPFCSGDTILAVHYIRSGRTGTKCACCPAEKSSYPEPNIFTVQILTGGSSDAAAHRAAASVYISLDELEKNPPELLDGTGITGKTLHDSFSGGDIISSIGAERRFEAVFEKFFTDPSSPLHTAYCRIAAMELILLLYETASECKKCKEYKNEQVQTIRAIHDRMLNDLSSRLTIDDLSRQYLMNPTTMKALFKSVYGDSIASHMKEHRMKFAAKLLLDTDNSIMEVASLVGYDSQSKFATAFKAFFGILPNEYRRKFRSGGSSSAKK</sequence>
<organism evidence="5 6">
    <name type="scientific">Candidatus Faeciplasma gallinarum</name>
    <dbReference type="NCBI Taxonomy" id="2840799"/>
    <lineage>
        <taxon>Bacteria</taxon>
        <taxon>Bacillati</taxon>
        <taxon>Bacillota</taxon>
        <taxon>Clostridia</taxon>
        <taxon>Eubacteriales</taxon>
        <taxon>Oscillospiraceae</taxon>
        <taxon>Oscillospiraceae incertae sedis</taxon>
        <taxon>Candidatus Faeciplasma</taxon>
    </lineage>
</organism>
<dbReference type="GO" id="GO:0043565">
    <property type="term" value="F:sequence-specific DNA binding"/>
    <property type="evidence" value="ECO:0007669"/>
    <property type="project" value="InterPro"/>
</dbReference>
<name>A0A9D1JI45_9FIRM</name>
<keyword evidence="2" id="KW-0238">DNA-binding</keyword>
<evidence type="ECO:0000256" key="3">
    <source>
        <dbReference type="ARBA" id="ARBA00023163"/>
    </source>
</evidence>
<evidence type="ECO:0000313" key="6">
    <source>
        <dbReference type="Proteomes" id="UP000823982"/>
    </source>
</evidence>
<dbReference type="InterPro" id="IPR018062">
    <property type="entry name" value="HTH_AraC-typ_CS"/>
</dbReference>
<dbReference type="SUPFAM" id="SSF46689">
    <property type="entry name" value="Homeodomain-like"/>
    <property type="match status" value="1"/>
</dbReference>
<reference evidence="5" key="1">
    <citation type="submission" date="2020-10" db="EMBL/GenBank/DDBJ databases">
        <authorList>
            <person name="Gilroy R."/>
        </authorList>
    </citation>
    <scope>NUCLEOTIDE SEQUENCE</scope>
    <source>
        <strain evidence="5">CHK157-1446</strain>
    </source>
</reference>
<dbReference type="InterPro" id="IPR018060">
    <property type="entry name" value="HTH_AraC"/>
</dbReference>
<evidence type="ECO:0000256" key="2">
    <source>
        <dbReference type="ARBA" id="ARBA00023125"/>
    </source>
</evidence>
<dbReference type="Proteomes" id="UP000823982">
    <property type="component" value="Unassembled WGS sequence"/>
</dbReference>
<dbReference type="InterPro" id="IPR020449">
    <property type="entry name" value="Tscrpt_reg_AraC-type_HTH"/>
</dbReference>
<dbReference type="PANTHER" id="PTHR47893:SF1">
    <property type="entry name" value="REGULATORY PROTEIN PCHR"/>
    <property type="match status" value="1"/>
</dbReference>
<dbReference type="SMART" id="SM00342">
    <property type="entry name" value="HTH_ARAC"/>
    <property type="match status" value="1"/>
</dbReference>